<dbReference type="AlphaFoldDB" id="A0A4Q2D0S1"/>
<dbReference type="Proteomes" id="UP000290288">
    <property type="component" value="Unassembled WGS sequence"/>
</dbReference>
<accession>A0A4Q2D0S1</accession>
<dbReference type="OrthoDB" id="3005567at2759"/>
<dbReference type="SUPFAM" id="SSF81383">
    <property type="entry name" value="F-box domain"/>
    <property type="match status" value="1"/>
</dbReference>
<keyword evidence="1" id="KW-0812">Transmembrane</keyword>
<evidence type="ECO:0000313" key="4">
    <source>
        <dbReference type="Proteomes" id="UP000290288"/>
    </source>
</evidence>
<evidence type="ECO:0000256" key="1">
    <source>
        <dbReference type="SAM" id="Phobius"/>
    </source>
</evidence>
<dbReference type="InterPro" id="IPR036047">
    <property type="entry name" value="F-box-like_dom_sf"/>
</dbReference>
<organism evidence="3 4">
    <name type="scientific">Candolleomyces aberdarensis</name>
    <dbReference type="NCBI Taxonomy" id="2316362"/>
    <lineage>
        <taxon>Eukaryota</taxon>
        <taxon>Fungi</taxon>
        <taxon>Dikarya</taxon>
        <taxon>Basidiomycota</taxon>
        <taxon>Agaricomycotina</taxon>
        <taxon>Agaricomycetes</taxon>
        <taxon>Agaricomycetidae</taxon>
        <taxon>Agaricales</taxon>
        <taxon>Agaricineae</taxon>
        <taxon>Psathyrellaceae</taxon>
        <taxon>Candolleomyces</taxon>
    </lineage>
</organism>
<reference evidence="3 4" key="1">
    <citation type="submission" date="2019-01" db="EMBL/GenBank/DDBJ databases">
        <title>Draft genome sequence of Psathyrella aberdarensis IHI B618.</title>
        <authorList>
            <person name="Buettner E."/>
            <person name="Kellner H."/>
        </authorList>
    </citation>
    <scope>NUCLEOTIDE SEQUENCE [LARGE SCALE GENOMIC DNA]</scope>
    <source>
        <strain evidence="3 4">IHI B618</strain>
    </source>
</reference>
<protein>
    <recommendedName>
        <fullName evidence="2">F-box domain-containing protein</fullName>
    </recommendedName>
</protein>
<dbReference type="STRING" id="2316362.A0A4Q2D0S1"/>
<evidence type="ECO:0000313" key="3">
    <source>
        <dbReference type="EMBL" id="RXW12743.1"/>
    </source>
</evidence>
<dbReference type="Pfam" id="PF00646">
    <property type="entry name" value="F-box"/>
    <property type="match status" value="1"/>
</dbReference>
<keyword evidence="1" id="KW-0472">Membrane</keyword>
<evidence type="ECO:0000259" key="2">
    <source>
        <dbReference type="Pfam" id="PF00646"/>
    </source>
</evidence>
<gene>
    <name evidence="3" type="ORF">EST38_g13109</name>
</gene>
<keyword evidence="4" id="KW-1185">Reference proteome</keyword>
<dbReference type="EMBL" id="SDEE01001135">
    <property type="protein sequence ID" value="RXW12743.1"/>
    <property type="molecule type" value="Genomic_DNA"/>
</dbReference>
<dbReference type="CDD" id="cd09917">
    <property type="entry name" value="F-box_SF"/>
    <property type="match status" value="1"/>
</dbReference>
<dbReference type="InterPro" id="IPR001810">
    <property type="entry name" value="F-box_dom"/>
</dbReference>
<name>A0A4Q2D0S1_9AGAR</name>
<keyword evidence="1" id="KW-1133">Transmembrane helix</keyword>
<comment type="caution">
    <text evidence="3">The sequence shown here is derived from an EMBL/GenBank/DDBJ whole genome shotgun (WGS) entry which is preliminary data.</text>
</comment>
<proteinExistence type="predicted"/>
<feature type="domain" description="F-box" evidence="2">
    <location>
        <begin position="6"/>
        <end position="34"/>
    </location>
</feature>
<sequence>MVSADNLNLDVLELIFAYISAHDLTSVSLVSRSFLAGAVPTLYRTIVYRLREAKAYDSIMSPFVVLLAHKGLTKHVRTIDIQSVPRTNHLKIRPQPHPIFMRDCRKAIELCSSLHTFRCTESNVFPAFLMALQQKPNLQSIRINGNLTTEQTKLLVNMTALSEVMLEYSSWNLVDALPQWTESLRRTLNTLVLYVCAILSFALSGIAYSVLGIQKRTDHLSESTLESVLKELPELSGLHVIQCPHVDHVVVLGLVSHTPELESLSFTTLEKSRPLVTPLPDLPCLRHLAVDARYHMSPSPTPTILVTLLEHLKISAPGISSFTMKLSERKITIVPSFINRLIEVYGSYLKKVAFLDCSLENESIKKLSQKCPHLERLDVSIPIREAYSFGDLLSPAKHLTTLVDVDTHTQHGIRPSLSFDVVQTLMQKVPSLKTLVSDRRVWVAELDEDMILTPKLDRRLPLRSRASWFLPSHISSS</sequence>
<dbReference type="InterPro" id="IPR032675">
    <property type="entry name" value="LRR_dom_sf"/>
</dbReference>
<dbReference type="Gene3D" id="3.80.10.10">
    <property type="entry name" value="Ribonuclease Inhibitor"/>
    <property type="match status" value="1"/>
</dbReference>
<dbReference type="SUPFAM" id="SSF52047">
    <property type="entry name" value="RNI-like"/>
    <property type="match status" value="1"/>
</dbReference>
<feature type="transmembrane region" description="Helical" evidence="1">
    <location>
        <begin position="191"/>
        <end position="211"/>
    </location>
</feature>